<evidence type="ECO:0000256" key="5">
    <source>
        <dbReference type="ARBA" id="ARBA00022723"/>
    </source>
</evidence>
<sequence length="299" mass="34595">METTTQAWRHPGSLTPVQWDDHSPASELSIFTDGSKINGQVGAAFCVFNPRRTEEHQYRLSNHSSVFQAETVAIQRALEWKMEHHPQVQCHIYSDSMSVLMSLQNHQIKNSSIQKTRDLLDSTLSLHWVKAHIGVADNEAADVAAKSAAGKEDIDVHLDIPESTIKRAVKNSLLKRWQQNLEERDEEDKARHTKNIFTQVSRSRCISNVYDIQVATNHGLCPFYLRKFNLRACSCRFGENLEDDIMHYVTTCHLLGHLRTHINRRCTPFQILTSHPLREEMRRILRYVFAHERDIFQND</sequence>
<dbReference type="PANTHER" id="PTHR10642">
    <property type="entry name" value="RIBONUCLEASE H1"/>
    <property type="match status" value="1"/>
</dbReference>
<keyword evidence="10" id="KW-1185">Reference proteome</keyword>
<evidence type="ECO:0000256" key="3">
    <source>
        <dbReference type="ARBA" id="ARBA00012180"/>
    </source>
</evidence>
<dbReference type="EMBL" id="BGPR01009173">
    <property type="protein sequence ID" value="GBN38383.1"/>
    <property type="molecule type" value="Genomic_DNA"/>
</dbReference>
<evidence type="ECO:0000313" key="10">
    <source>
        <dbReference type="Proteomes" id="UP000499080"/>
    </source>
</evidence>
<keyword evidence="6" id="KW-0255">Endonuclease</keyword>
<organism evidence="9 10">
    <name type="scientific">Araneus ventricosus</name>
    <name type="common">Orbweaver spider</name>
    <name type="synonym">Epeira ventricosa</name>
    <dbReference type="NCBI Taxonomy" id="182803"/>
    <lineage>
        <taxon>Eukaryota</taxon>
        <taxon>Metazoa</taxon>
        <taxon>Ecdysozoa</taxon>
        <taxon>Arthropoda</taxon>
        <taxon>Chelicerata</taxon>
        <taxon>Arachnida</taxon>
        <taxon>Araneae</taxon>
        <taxon>Araneomorphae</taxon>
        <taxon>Entelegynae</taxon>
        <taxon>Araneoidea</taxon>
        <taxon>Araneidae</taxon>
        <taxon>Araneus</taxon>
    </lineage>
</organism>
<dbReference type="GO" id="GO:0046872">
    <property type="term" value="F:metal ion binding"/>
    <property type="evidence" value="ECO:0007669"/>
    <property type="project" value="UniProtKB-KW"/>
</dbReference>
<evidence type="ECO:0000259" key="8">
    <source>
        <dbReference type="PROSITE" id="PS50879"/>
    </source>
</evidence>
<dbReference type="AlphaFoldDB" id="A0A4Y2NHK1"/>
<feature type="domain" description="RNase H type-1" evidence="8">
    <location>
        <begin position="24"/>
        <end position="150"/>
    </location>
</feature>
<dbReference type="InterPro" id="IPR050092">
    <property type="entry name" value="RNase_H"/>
</dbReference>
<comment type="caution">
    <text evidence="9">The sequence shown here is derived from an EMBL/GenBank/DDBJ whole genome shotgun (WGS) entry which is preliminary data.</text>
</comment>
<dbReference type="PROSITE" id="PS50879">
    <property type="entry name" value="RNASE_H_1"/>
    <property type="match status" value="1"/>
</dbReference>
<keyword evidence="4" id="KW-0540">Nuclease</keyword>
<keyword evidence="5" id="KW-0479">Metal-binding</keyword>
<dbReference type="GO" id="GO:0003676">
    <property type="term" value="F:nucleic acid binding"/>
    <property type="evidence" value="ECO:0007669"/>
    <property type="project" value="InterPro"/>
</dbReference>
<dbReference type="InterPro" id="IPR002156">
    <property type="entry name" value="RNaseH_domain"/>
</dbReference>
<dbReference type="Pfam" id="PF00075">
    <property type="entry name" value="RNase_H"/>
    <property type="match status" value="1"/>
</dbReference>
<dbReference type="PANTHER" id="PTHR10642:SF26">
    <property type="entry name" value="RIBONUCLEASE H1"/>
    <property type="match status" value="1"/>
</dbReference>
<dbReference type="Proteomes" id="UP000499080">
    <property type="component" value="Unassembled WGS sequence"/>
</dbReference>
<evidence type="ECO:0000256" key="6">
    <source>
        <dbReference type="ARBA" id="ARBA00022759"/>
    </source>
</evidence>
<comment type="catalytic activity">
    <reaction evidence="1">
        <text>Endonucleolytic cleavage to 5'-phosphomonoester.</text>
        <dbReference type="EC" id="3.1.26.4"/>
    </reaction>
</comment>
<name>A0A4Y2NHK1_ARAVE</name>
<dbReference type="OrthoDB" id="8063525at2759"/>
<gene>
    <name evidence="9" type="ORF">AVEN_157444_1</name>
</gene>
<dbReference type="CDD" id="cd09276">
    <property type="entry name" value="Rnase_HI_RT_non_LTR"/>
    <property type="match status" value="1"/>
</dbReference>
<evidence type="ECO:0000256" key="4">
    <source>
        <dbReference type="ARBA" id="ARBA00022722"/>
    </source>
</evidence>
<proteinExistence type="inferred from homology"/>
<evidence type="ECO:0000256" key="7">
    <source>
        <dbReference type="ARBA" id="ARBA00022801"/>
    </source>
</evidence>
<dbReference type="Gene3D" id="3.30.420.10">
    <property type="entry name" value="Ribonuclease H-like superfamily/Ribonuclease H"/>
    <property type="match status" value="1"/>
</dbReference>
<comment type="similarity">
    <text evidence="2">Belongs to the RNase H family.</text>
</comment>
<evidence type="ECO:0000256" key="1">
    <source>
        <dbReference type="ARBA" id="ARBA00000077"/>
    </source>
</evidence>
<dbReference type="GO" id="GO:0004523">
    <property type="term" value="F:RNA-DNA hybrid ribonuclease activity"/>
    <property type="evidence" value="ECO:0007669"/>
    <property type="project" value="UniProtKB-EC"/>
</dbReference>
<dbReference type="SUPFAM" id="SSF53098">
    <property type="entry name" value="Ribonuclease H-like"/>
    <property type="match status" value="1"/>
</dbReference>
<protein>
    <recommendedName>
        <fullName evidence="3">ribonuclease H</fullName>
        <ecNumber evidence="3">3.1.26.4</ecNumber>
    </recommendedName>
</protein>
<dbReference type="InterPro" id="IPR036397">
    <property type="entry name" value="RNaseH_sf"/>
</dbReference>
<keyword evidence="7" id="KW-0378">Hydrolase</keyword>
<dbReference type="EC" id="3.1.26.4" evidence="3"/>
<dbReference type="GO" id="GO:0043137">
    <property type="term" value="P:DNA replication, removal of RNA primer"/>
    <property type="evidence" value="ECO:0007669"/>
    <property type="project" value="TreeGrafter"/>
</dbReference>
<evidence type="ECO:0000256" key="2">
    <source>
        <dbReference type="ARBA" id="ARBA00005300"/>
    </source>
</evidence>
<dbReference type="InterPro" id="IPR012337">
    <property type="entry name" value="RNaseH-like_sf"/>
</dbReference>
<reference evidence="9 10" key="1">
    <citation type="journal article" date="2019" name="Sci. Rep.">
        <title>Orb-weaving spider Araneus ventricosus genome elucidates the spidroin gene catalogue.</title>
        <authorList>
            <person name="Kono N."/>
            <person name="Nakamura H."/>
            <person name="Ohtoshi R."/>
            <person name="Moran D.A.P."/>
            <person name="Shinohara A."/>
            <person name="Yoshida Y."/>
            <person name="Fujiwara M."/>
            <person name="Mori M."/>
            <person name="Tomita M."/>
            <person name="Arakawa K."/>
        </authorList>
    </citation>
    <scope>NUCLEOTIDE SEQUENCE [LARGE SCALE GENOMIC DNA]</scope>
</reference>
<accession>A0A4Y2NHK1</accession>
<evidence type="ECO:0000313" key="9">
    <source>
        <dbReference type="EMBL" id="GBN38383.1"/>
    </source>
</evidence>